<name>A0A1L3NG15_CLOSG</name>
<organism evidence="1 2">
    <name type="scientific">Clostridium sporogenes</name>
    <dbReference type="NCBI Taxonomy" id="1509"/>
    <lineage>
        <taxon>Bacteria</taxon>
        <taxon>Bacillati</taxon>
        <taxon>Bacillota</taxon>
        <taxon>Clostridia</taxon>
        <taxon>Eubacteriales</taxon>
        <taxon>Clostridiaceae</taxon>
        <taxon>Clostridium</taxon>
    </lineage>
</organism>
<proteinExistence type="predicted"/>
<gene>
    <name evidence="1" type="ORF">NPD5_3397</name>
</gene>
<evidence type="ECO:0000313" key="1">
    <source>
        <dbReference type="EMBL" id="APH15064.1"/>
    </source>
</evidence>
<dbReference type="Proteomes" id="UP000182204">
    <property type="component" value="Chromosome"/>
</dbReference>
<evidence type="ECO:0000313" key="2">
    <source>
        <dbReference type="Proteomes" id="UP000182204"/>
    </source>
</evidence>
<protein>
    <submittedName>
        <fullName evidence="1">Uncharacterized protein</fullName>
    </submittedName>
</protein>
<reference evidence="1 2" key="1">
    <citation type="submission" date="2015-11" db="EMBL/GenBank/DDBJ databases">
        <authorList>
            <person name="Hill K.K."/>
            <person name="Shirey T.B."/>
            <person name="Raphael B."/>
            <person name="Daligault H.E."/>
            <person name="Davenport K.W."/>
            <person name="Bruce D.C."/>
            <person name="Foley B.T."/>
            <person name="Johnson S.L."/>
        </authorList>
    </citation>
    <scope>NUCLEOTIDE SEQUENCE [LARGE SCALE GENOMIC DNA]</scope>
    <source>
        <strain evidence="1 2">CDC_1632</strain>
    </source>
</reference>
<sequence>MIIKFKDIGYANETFEKNIKEISYEEMVRCVALK</sequence>
<dbReference type="EMBL" id="CP013243">
    <property type="protein sequence ID" value="APH15064.1"/>
    <property type="molecule type" value="Genomic_DNA"/>
</dbReference>
<dbReference type="AlphaFoldDB" id="A0A1L3NG15"/>
<accession>A0A1L3NG15</accession>